<dbReference type="PROSITE" id="PS50883">
    <property type="entry name" value="EAL"/>
    <property type="match status" value="1"/>
</dbReference>
<dbReference type="NCBIfam" id="TIGR00254">
    <property type="entry name" value="GGDEF"/>
    <property type="match status" value="1"/>
</dbReference>
<dbReference type="EMBL" id="JACRSV010000001">
    <property type="protein sequence ID" value="MBC8559051.1"/>
    <property type="molecule type" value="Genomic_DNA"/>
</dbReference>
<dbReference type="PROSITE" id="PS50887">
    <property type="entry name" value="GGDEF"/>
    <property type="match status" value="1"/>
</dbReference>
<reference evidence="4" key="1">
    <citation type="submission" date="2020-08" db="EMBL/GenBank/DDBJ databases">
        <title>Genome public.</title>
        <authorList>
            <person name="Liu C."/>
            <person name="Sun Q."/>
        </authorList>
    </citation>
    <scope>NUCLEOTIDE SEQUENCE</scope>
    <source>
        <strain evidence="4">NSJ-33</strain>
    </source>
</reference>
<protein>
    <submittedName>
        <fullName evidence="4">GGDEF domain-containing protein</fullName>
    </submittedName>
</protein>
<comment type="caution">
    <text evidence="4">The sequence shown here is derived from an EMBL/GenBank/DDBJ whole genome shotgun (WGS) entry which is preliminary data.</text>
</comment>
<feature type="transmembrane region" description="Helical" evidence="1">
    <location>
        <begin position="17"/>
        <end position="39"/>
    </location>
</feature>
<keyword evidence="1" id="KW-0472">Membrane</keyword>
<evidence type="ECO:0000256" key="1">
    <source>
        <dbReference type="SAM" id="Phobius"/>
    </source>
</evidence>
<dbReference type="Proteomes" id="UP000610760">
    <property type="component" value="Unassembled WGS sequence"/>
</dbReference>
<dbReference type="InterPro" id="IPR001633">
    <property type="entry name" value="EAL_dom"/>
</dbReference>
<dbReference type="InterPro" id="IPR035919">
    <property type="entry name" value="EAL_sf"/>
</dbReference>
<dbReference type="Gene3D" id="3.20.20.450">
    <property type="entry name" value="EAL domain"/>
    <property type="match status" value="1"/>
</dbReference>
<feature type="domain" description="EAL" evidence="2">
    <location>
        <begin position="502"/>
        <end position="758"/>
    </location>
</feature>
<dbReference type="Pfam" id="PF00990">
    <property type="entry name" value="GGDEF"/>
    <property type="match status" value="1"/>
</dbReference>
<dbReference type="Gene3D" id="3.30.450.20">
    <property type="entry name" value="PAS domain"/>
    <property type="match status" value="1"/>
</dbReference>
<sequence>MKNTKESQLQKSTSPRLLLMITAAILFICLISSASFFYVRQLEDAIQDETDSNLIEIAEQLSIIVDNQVQGNLRNLESIALFLRAFDNIEEARITQFIETEAVRYSYEKIFLSNESGHTLFSDGSLGSIADMKFYSRAMDGESVITVVSSSNQNWIIYATPIYSQSGREIIGVSGAVQNLESLSNSLEVDFFGGEGYVQLVKADGTAIVESQHKYAIGPYDNYFDALEESGYQDGGQNSLNSLRKDMAEGRTGIIGLMRGSRECRMCYMPLTTNNWYLLTVVPISVINTKTDYFVQNTAIICVLITILFLVLILALIGLHNSSRKKLERMAYTDAVTNGLNWRSFEAQTGEILKKARESEYVMGHLNLQKFKLINDMYGREAGNKTLRYVYDTIQELLAPDELVSRVSADNFNLLLRFTSEEGIAKRVQEFYHYLNRFNEGRLQKYWLTFTQGFFIIDDPKLELSTMQERANIARQSRENGLGSRAGVAFYDDSSRASLLMEKNIENKMEMALKNRDFFVYLQPKYELANRTIAGAEALVRWRDPEQGMLLPDLFIPVFERNGFIVRLDLYVFEEVCRSIRRWLNEGKKVTPISVNLSRAHLPDPDFLEPYRKICDKYEVSPSLLEFELTESIMFENFKSLAPVIENMHQAGFTCSMDDFGSGYSSLNILKEMPVDAIKLDRDFFLPGSKTDITRGKSVIETVIELAKKLHIKTVAEGIETLEQVDYLKAAGCDMIQGFVFAKPMPIPEFEKLAYPIGGKQKEAAGDGYGACRPDMGETGAD</sequence>
<dbReference type="SMART" id="SM00052">
    <property type="entry name" value="EAL"/>
    <property type="match status" value="1"/>
</dbReference>
<dbReference type="SUPFAM" id="SSF141868">
    <property type="entry name" value="EAL domain-like"/>
    <property type="match status" value="1"/>
</dbReference>
<dbReference type="InterPro" id="IPR043128">
    <property type="entry name" value="Rev_trsase/Diguanyl_cyclase"/>
</dbReference>
<evidence type="ECO:0000259" key="3">
    <source>
        <dbReference type="PROSITE" id="PS50887"/>
    </source>
</evidence>
<dbReference type="GO" id="GO:0071111">
    <property type="term" value="F:cyclic-guanylate-specific phosphodiesterase activity"/>
    <property type="evidence" value="ECO:0007669"/>
    <property type="project" value="InterPro"/>
</dbReference>
<dbReference type="RefSeq" id="WP_249293944.1">
    <property type="nucleotide sequence ID" value="NZ_JACRSV010000001.1"/>
</dbReference>
<feature type="domain" description="GGDEF" evidence="3">
    <location>
        <begin position="359"/>
        <end position="493"/>
    </location>
</feature>
<keyword evidence="5" id="KW-1185">Reference proteome</keyword>
<dbReference type="AlphaFoldDB" id="A0A926I6N8"/>
<accession>A0A926I6N8</accession>
<organism evidence="4 5">
    <name type="scientific">Fumia xinanensis</name>
    <dbReference type="NCBI Taxonomy" id="2763659"/>
    <lineage>
        <taxon>Bacteria</taxon>
        <taxon>Bacillati</taxon>
        <taxon>Bacillota</taxon>
        <taxon>Clostridia</taxon>
        <taxon>Eubacteriales</taxon>
        <taxon>Oscillospiraceae</taxon>
        <taxon>Fumia</taxon>
    </lineage>
</organism>
<name>A0A926I6N8_9FIRM</name>
<evidence type="ECO:0000313" key="5">
    <source>
        <dbReference type="Proteomes" id="UP000610760"/>
    </source>
</evidence>
<dbReference type="InterPro" id="IPR029787">
    <property type="entry name" value="Nucleotide_cyclase"/>
</dbReference>
<dbReference type="SUPFAM" id="SSF55073">
    <property type="entry name" value="Nucleotide cyclase"/>
    <property type="match status" value="1"/>
</dbReference>
<keyword evidence="1" id="KW-0812">Transmembrane</keyword>
<keyword evidence="1" id="KW-1133">Transmembrane helix</keyword>
<feature type="transmembrane region" description="Helical" evidence="1">
    <location>
        <begin position="293"/>
        <end position="319"/>
    </location>
</feature>
<evidence type="ECO:0000259" key="2">
    <source>
        <dbReference type="PROSITE" id="PS50883"/>
    </source>
</evidence>
<dbReference type="CDD" id="cd01948">
    <property type="entry name" value="EAL"/>
    <property type="match status" value="1"/>
</dbReference>
<dbReference type="InterPro" id="IPR000160">
    <property type="entry name" value="GGDEF_dom"/>
</dbReference>
<dbReference type="PANTHER" id="PTHR33121">
    <property type="entry name" value="CYCLIC DI-GMP PHOSPHODIESTERASE PDEF"/>
    <property type="match status" value="1"/>
</dbReference>
<evidence type="ECO:0000313" key="4">
    <source>
        <dbReference type="EMBL" id="MBC8559051.1"/>
    </source>
</evidence>
<gene>
    <name evidence="4" type="ORF">H8710_03090</name>
</gene>
<dbReference type="InterPro" id="IPR050706">
    <property type="entry name" value="Cyclic-di-GMP_PDE-like"/>
</dbReference>
<dbReference type="PANTHER" id="PTHR33121:SF70">
    <property type="entry name" value="SIGNALING PROTEIN YKOW"/>
    <property type="match status" value="1"/>
</dbReference>
<dbReference type="Gene3D" id="3.30.70.270">
    <property type="match status" value="1"/>
</dbReference>
<proteinExistence type="predicted"/>
<dbReference type="Pfam" id="PF00563">
    <property type="entry name" value="EAL"/>
    <property type="match status" value="1"/>
</dbReference>
<dbReference type="SMART" id="SM00267">
    <property type="entry name" value="GGDEF"/>
    <property type="match status" value="1"/>
</dbReference>